<gene>
    <name evidence="1" type="ORF">GCM10025864_03950</name>
</gene>
<protein>
    <recommendedName>
        <fullName evidence="3">Hydrolase</fullName>
    </recommendedName>
</protein>
<dbReference type="InterPro" id="IPR023214">
    <property type="entry name" value="HAD_sf"/>
</dbReference>
<dbReference type="EMBL" id="BSUK01000001">
    <property type="protein sequence ID" value="GMA22636.1"/>
    <property type="molecule type" value="Genomic_DNA"/>
</dbReference>
<dbReference type="PANTHER" id="PTHR10000:SF8">
    <property type="entry name" value="HAD SUPERFAMILY HYDROLASE-LIKE, TYPE 3"/>
    <property type="match status" value="1"/>
</dbReference>
<dbReference type="PANTHER" id="PTHR10000">
    <property type="entry name" value="PHOSPHOSERINE PHOSPHATASE"/>
    <property type="match status" value="1"/>
</dbReference>
<dbReference type="Gene3D" id="3.30.1240.10">
    <property type="match status" value="1"/>
</dbReference>
<comment type="caution">
    <text evidence="1">The sequence shown here is derived from an EMBL/GenBank/DDBJ whole genome shotgun (WGS) entry which is preliminary data.</text>
</comment>
<dbReference type="RefSeq" id="WP_284291766.1">
    <property type="nucleotide sequence ID" value="NZ_BSUK01000001.1"/>
</dbReference>
<proteinExistence type="predicted"/>
<evidence type="ECO:0000313" key="1">
    <source>
        <dbReference type="EMBL" id="GMA22636.1"/>
    </source>
</evidence>
<dbReference type="Proteomes" id="UP001157091">
    <property type="component" value="Unassembled WGS sequence"/>
</dbReference>
<sequence length="154" mass="16021">MDDALVTEHPVPPGTPFVDRLEELLPGSTLKLLVRSGTVRPDLHAVLTDAFGALATVADSGAADLGEVSRPDVSKASTLATWLASRGIGAEEVWACGDAPNDLPMLRWAGRSFAVANARRSVQDAVHEVCPANTDDGVAQVLERAVALAGATAR</sequence>
<dbReference type="Gene3D" id="3.40.50.1000">
    <property type="entry name" value="HAD superfamily/HAD-like"/>
    <property type="match status" value="1"/>
</dbReference>
<organism evidence="1 2">
    <name type="scientific">Luteimicrobium album</name>
    <dbReference type="NCBI Taxonomy" id="1054550"/>
    <lineage>
        <taxon>Bacteria</taxon>
        <taxon>Bacillati</taxon>
        <taxon>Actinomycetota</taxon>
        <taxon>Actinomycetes</taxon>
        <taxon>Micrococcales</taxon>
        <taxon>Luteimicrobium</taxon>
    </lineage>
</organism>
<evidence type="ECO:0008006" key="3">
    <source>
        <dbReference type="Google" id="ProtNLM"/>
    </source>
</evidence>
<dbReference type="SUPFAM" id="SSF56784">
    <property type="entry name" value="HAD-like"/>
    <property type="match status" value="1"/>
</dbReference>
<reference evidence="2" key="1">
    <citation type="journal article" date="2019" name="Int. J. Syst. Evol. Microbiol.">
        <title>The Global Catalogue of Microorganisms (GCM) 10K type strain sequencing project: providing services to taxonomists for standard genome sequencing and annotation.</title>
        <authorList>
            <consortium name="The Broad Institute Genomics Platform"/>
            <consortium name="The Broad Institute Genome Sequencing Center for Infectious Disease"/>
            <person name="Wu L."/>
            <person name="Ma J."/>
        </authorList>
    </citation>
    <scope>NUCLEOTIDE SEQUENCE [LARGE SCALE GENOMIC DNA]</scope>
    <source>
        <strain evidence="2">NBRC 106348</strain>
    </source>
</reference>
<dbReference type="InterPro" id="IPR036412">
    <property type="entry name" value="HAD-like_sf"/>
</dbReference>
<name>A0ABQ6HX99_9MICO</name>
<dbReference type="Pfam" id="PF08282">
    <property type="entry name" value="Hydrolase_3"/>
    <property type="match status" value="1"/>
</dbReference>
<accession>A0ABQ6HX99</accession>
<keyword evidence="2" id="KW-1185">Reference proteome</keyword>
<evidence type="ECO:0000313" key="2">
    <source>
        <dbReference type="Proteomes" id="UP001157091"/>
    </source>
</evidence>